<gene>
    <name evidence="4" type="ORF">VQ03_27415</name>
</gene>
<dbReference type="EMBL" id="LABZ01000250">
    <property type="protein sequence ID" value="KMO31256.1"/>
    <property type="molecule type" value="Genomic_DNA"/>
</dbReference>
<name>A0A0J6UY13_9HYPH</name>
<sequence>MSMRKQGLVVACIAGALAMAGITPAQAQSAGAMFGGLAGGVLGGVIAGSIAAQAARQRPVVVYAPRRTVRVVRVVRHAPPRAVRQRQAYPSAGPARVQPVSASSDPFASSRSGVSVVNQSR</sequence>
<dbReference type="AlphaFoldDB" id="A0A0J6UY13"/>
<accession>A0A0J6UY13</accession>
<keyword evidence="2" id="KW-1133">Transmembrane helix</keyword>
<feature type="region of interest" description="Disordered" evidence="1">
    <location>
        <begin position="83"/>
        <end position="121"/>
    </location>
</feature>
<reference evidence="4 5" key="1">
    <citation type="submission" date="2015-03" db="EMBL/GenBank/DDBJ databases">
        <title>Genome sequencing of Methylobacterium tarhaniae DSM 25844.</title>
        <authorList>
            <person name="Chaudhry V."/>
            <person name="Patil P.B."/>
        </authorList>
    </citation>
    <scope>NUCLEOTIDE SEQUENCE [LARGE SCALE GENOMIC DNA]</scope>
    <source>
        <strain evidence="4 5">DSM 25844</strain>
    </source>
</reference>
<comment type="caution">
    <text evidence="4">The sequence shown here is derived from an EMBL/GenBank/DDBJ whole genome shotgun (WGS) entry which is preliminary data.</text>
</comment>
<feature type="signal peptide" evidence="3">
    <location>
        <begin position="1"/>
        <end position="27"/>
    </location>
</feature>
<evidence type="ECO:0000256" key="2">
    <source>
        <dbReference type="SAM" id="Phobius"/>
    </source>
</evidence>
<dbReference type="PATRIC" id="fig|1187852.3.peg.3666"/>
<evidence type="ECO:0000313" key="5">
    <source>
        <dbReference type="Proteomes" id="UP000036449"/>
    </source>
</evidence>
<keyword evidence="2" id="KW-0472">Membrane</keyword>
<protein>
    <submittedName>
        <fullName evidence="4">Uncharacterized protein</fullName>
    </submittedName>
</protein>
<feature type="transmembrane region" description="Helical" evidence="2">
    <location>
        <begin position="37"/>
        <end position="55"/>
    </location>
</feature>
<proteinExistence type="predicted"/>
<keyword evidence="3" id="KW-0732">Signal</keyword>
<keyword evidence="5" id="KW-1185">Reference proteome</keyword>
<feature type="compositionally biased region" description="Low complexity" evidence="1">
    <location>
        <begin position="101"/>
        <end position="112"/>
    </location>
</feature>
<organism evidence="4 5">
    <name type="scientific">Methylobacterium tarhaniae</name>
    <dbReference type="NCBI Taxonomy" id="1187852"/>
    <lineage>
        <taxon>Bacteria</taxon>
        <taxon>Pseudomonadati</taxon>
        <taxon>Pseudomonadota</taxon>
        <taxon>Alphaproteobacteria</taxon>
        <taxon>Hyphomicrobiales</taxon>
        <taxon>Methylobacteriaceae</taxon>
        <taxon>Methylobacterium</taxon>
    </lineage>
</organism>
<feature type="chain" id="PRO_5005282497" evidence="3">
    <location>
        <begin position="28"/>
        <end position="121"/>
    </location>
</feature>
<evidence type="ECO:0000313" key="4">
    <source>
        <dbReference type="EMBL" id="KMO31256.1"/>
    </source>
</evidence>
<dbReference type="Proteomes" id="UP000036449">
    <property type="component" value="Unassembled WGS sequence"/>
</dbReference>
<evidence type="ECO:0000256" key="3">
    <source>
        <dbReference type="SAM" id="SignalP"/>
    </source>
</evidence>
<keyword evidence="2" id="KW-0812">Transmembrane</keyword>
<evidence type="ECO:0000256" key="1">
    <source>
        <dbReference type="SAM" id="MobiDB-lite"/>
    </source>
</evidence>